<reference evidence="1" key="1">
    <citation type="submission" date="2023-04" db="EMBL/GenBank/DDBJ databases">
        <title>Draft Genome sequencing of Naganishia species isolated from polar environments using Oxford Nanopore Technology.</title>
        <authorList>
            <person name="Leo P."/>
            <person name="Venkateswaran K."/>
        </authorList>
    </citation>
    <scope>NUCLEOTIDE SEQUENCE</scope>
    <source>
        <strain evidence="1">MNA-CCFEE 5423</strain>
    </source>
</reference>
<gene>
    <name evidence="1" type="ORF">QFC21_005137</name>
</gene>
<evidence type="ECO:0000313" key="1">
    <source>
        <dbReference type="EMBL" id="KAJ9096317.1"/>
    </source>
</evidence>
<sequence>MVSLFRKGAKQEAAEERHATIVNSSSLPDEQTAITSTLLDTHAFPSNGAVVTDEKHSQHHHGSTATDADRQSFHSLEGVDSRKFGTVSSPMSDLKPLSDHEVTDAATLGDATKEKVVAAGQEEDDSDRGYLHGLQLWLVYISMLLCIFLVSLDFTILGPSLGKIADRFDALQQIGWIASAFFLSQAPLTLMYGQILTIARAKNVLLVTVGIFELGSLLCAVAPNVEVLIFGRAVAGVGGGGIFIGVINMIAQSVPLRLRSALMGGFGAIYGISCLLGPLLGGAFTDSKVTWRACFWINLPIGLIACVVIFFFVQSKPSHAEMDPEDNRTDLERWRSLDWIGLILLLGVTTCLILALSWGGNTRPWKDAGVIACFCVFGVMLPIFILWSRHMGMKAVLPLQFLKDRSVVGASMTLFFMFAVLISLLGSVIGIAISQVIFTNGLQKYIKPLGLSEELIQSIRSSVEVVKTLPADVKQDVIVAYVRSLRDVYTMAIPAGILCGISAMLIKRLNIKKMGIKMGAPAA</sequence>
<protein>
    <submittedName>
        <fullName evidence="1">Uncharacterized protein</fullName>
    </submittedName>
</protein>
<organism evidence="1 2">
    <name type="scientific">Naganishia friedmannii</name>
    <dbReference type="NCBI Taxonomy" id="89922"/>
    <lineage>
        <taxon>Eukaryota</taxon>
        <taxon>Fungi</taxon>
        <taxon>Dikarya</taxon>
        <taxon>Basidiomycota</taxon>
        <taxon>Agaricomycotina</taxon>
        <taxon>Tremellomycetes</taxon>
        <taxon>Filobasidiales</taxon>
        <taxon>Filobasidiaceae</taxon>
        <taxon>Naganishia</taxon>
    </lineage>
</organism>
<name>A0ACC2VCM6_9TREE</name>
<accession>A0ACC2VCM6</accession>
<dbReference type="Proteomes" id="UP001227268">
    <property type="component" value="Unassembled WGS sequence"/>
</dbReference>
<dbReference type="EMBL" id="JASBWT010000019">
    <property type="protein sequence ID" value="KAJ9096317.1"/>
    <property type="molecule type" value="Genomic_DNA"/>
</dbReference>
<proteinExistence type="predicted"/>
<keyword evidence="2" id="KW-1185">Reference proteome</keyword>
<evidence type="ECO:0000313" key="2">
    <source>
        <dbReference type="Proteomes" id="UP001227268"/>
    </source>
</evidence>
<comment type="caution">
    <text evidence="1">The sequence shown here is derived from an EMBL/GenBank/DDBJ whole genome shotgun (WGS) entry which is preliminary data.</text>
</comment>